<dbReference type="SMART" id="SM00283">
    <property type="entry name" value="MA"/>
    <property type="match status" value="1"/>
</dbReference>
<feature type="coiled-coil region" evidence="4">
    <location>
        <begin position="12"/>
        <end position="60"/>
    </location>
</feature>
<evidence type="ECO:0000256" key="3">
    <source>
        <dbReference type="PROSITE-ProRule" id="PRU00284"/>
    </source>
</evidence>
<keyword evidence="7" id="KW-1185">Reference proteome</keyword>
<dbReference type="Pfam" id="PF00015">
    <property type="entry name" value="MCPsignal"/>
    <property type="match status" value="1"/>
</dbReference>
<evidence type="ECO:0000256" key="4">
    <source>
        <dbReference type="SAM" id="Coils"/>
    </source>
</evidence>
<dbReference type="PROSITE" id="PS50111">
    <property type="entry name" value="CHEMOTAXIS_TRANSDUC_2"/>
    <property type="match status" value="1"/>
</dbReference>
<gene>
    <name evidence="6" type="ORF">BZJ21_11215</name>
</gene>
<dbReference type="Proteomes" id="UP000189431">
    <property type="component" value="Unassembled WGS sequence"/>
</dbReference>
<comment type="caution">
    <text evidence="6">The sequence shown here is derived from an EMBL/GenBank/DDBJ whole genome shotgun (WGS) entry which is preliminary data.</text>
</comment>
<dbReference type="SUPFAM" id="SSF58104">
    <property type="entry name" value="Methyl-accepting chemotaxis protein (MCP) signaling domain"/>
    <property type="match status" value="1"/>
</dbReference>
<comment type="subcellular location">
    <subcellularLocation>
        <location evidence="1">Membrane</location>
    </subcellularLocation>
</comment>
<dbReference type="Gene3D" id="1.20.120.30">
    <property type="entry name" value="Aspartate receptor, ligand-binding domain"/>
    <property type="match status" value="1"/>
</dbReference>
<evidence type="ECO:0000313" key="7">
    <source>
        <dbReference type="Proteomes" id="UP000189431"/>
    </source>
</evidence>
<dbReference type="InterPro" id="IPR025991">
    <property type="entry name" value="Chemoreceptor_zinc-bind_dom"/>
</dbReference>
<sequence length="369" mass="41249">MQLIEKLGYVRSNQCSSTQSQLRQRIEQLESENSTLLGQLESANKTISQQQKELADYQQRLSFIENFTESLSGYQNTFSQLSNLLQRERETILTIDQNNQSGESTMSAVVGDLSSIVGDIESTSESIAALKGHTQEIEQTSGDVRGVAETTNLLSLNANIEAARAGEHGRGFTVVANEVRALSQRTTELTDRINDKVGQIVQGVDSSHSLSVEAMYTTRENIESTKQYLASLAEENTHIKQLGGSISNSALLAQIELANIEEMQLRMDVYRVYLGTLNAIDCNVVDSDECGIGRWYYSELFRERFKAHSSYQAIEAPHDRVHVCAQAVIDAIKEDDHGLAQQELEKMEQYNREVSQHIRTMSESLLEDV</sequence>
<reference evidence="7" key="1">
    <citation type="submission" date="2017-01" db="EMBL/GenBank/DDBJ databases">
        <title>Draft genome of the species Salinivibrio costicola subsp. alcaliphilus.</title>
        <authorList>
            <person name="Lopez-Hermoso C."/>
            <person name="De La Haba R."/>
            <person name="Sanchez-Porro C."/>
            <person name="Ventosa A."/>
        </authorList>
    </citation>
    <scope>NUCLEOTIDE SEQUENCE [LARGE SCALE GENOMIC DNA]</scope>
    <source>
        <strain evidence="7">CBH448</strain>
    </source>
</reference>
<keyword evidence="4" id="KW-0175">Coiled coil</keyword>
<dbReference type="EMBL" id="MUFR01000032">
    <property type="protein sequence ID" value="OOF33333.1"/>
    <property type="molecule type" value="Genomic_DNA"/>
</dbReference>
<evidence type="ECO:0000256" key="1">
    <source>
        <dbReference type="ARBA" id="ARBA00004370"/>
    </source>
</evidence>
<name>A0ABX3KPA5_SALCS</name>
<dbReference type="PANTHER" id="PTHR32089:SF112">
    <property type="entry name" value="LYSOZYME-LIKE PROTEIN-RELATED"/>
    <property type="match status" value="1"/>
</dbReference>
<organism evidence="6 7">
    <name type="scientific">Salinivibrio costicola subsp. alcaliphilus</name>
    <dbReference type="NCBI Taxonomy" id="272773"/>
    <lineage>
        <taxon>Bacteria</taxon>
        <taxon>Pseudomonadati</taxon>
        <taxon>Pseudomonadota</taxon>
        <taxon>Gammaproteobacteria</taxon>
        <taxon>Vibrionales</taxon>
        <taxon>Vibrionaceae</taxon>
        <taxon>Salinivibrio</taxon>
    </lineage>
</organism>
<dbReference type="Pfam" id="PF13682">
    <property type="entry name" value="CZB"/>
    <property type="match status" value="1"/>
</dbReference>
<dbReference type="RefSeq" id="WP_077669816.1">
    <property type="nucleotide sequence ID" value="NZ_MUFR01000032.1"/>
</dbReference>
<protein>
    <recommendedName>
        <fullName evidence="5">Methyl-accepting transducer domain-containing protein</fullName>
    </recommendedName>
</protein>
<dbReference type="PANTHER" id="PTHR32089">
    <property type="entry name" value="METHYL-ACCEPTING CHEMOTAXIS PROTEIN MCPB"/>
    <property type="match status" value="1"/>
</dbReference>
<dbReference type="InterPro" id="IPR004089">
    <property type="entry name" value="MCPsignal_dom"/>
</dbReference>
<keyword evidence="2 3" id="KW-0807">Transducer</keyword>
<proteinExistence type="predicted"/>
<accession>A0ABX3KPA5</accession>
<evidence type="ECO:0000313" key="6">
    <source>
        <dbReference type="EMBL" id="OOF33333.1"/>
    </source>
</evidence>
<evidence type="ECO:0000259" key="5">
    <source>
        <dbReference type="PROSITE" id="PS50111"/>
    </source>
</evidence>
<dbReference type="Gene3D" id="6.10.250.3200">
    <property type="match status" value="1"/>
</dbReference>
<evidence type="ECO:0000256" key="2">
    <source>
        <dbReference type="ARBA" id="ARBA00023224"/>
    </source>
</evidence>
<feature type="domain" description="Methyl-accepting transducer" evidence="5">
    <location>
        <begin position="58"/>
        <end position="271"/>
    </location>
</feature>